<dbReference type="EMBL" id="KQ947405">
    <property type="protein sequence ID" value="KUJ23401.1"/>
    <property type="molecule type" value="Genomic_DNA"/>
</dbReference>
<accession>A0A194XTC9</accession>
<protein>
    <recommendedName>
        <fullName evidence="5">Mid2 domain-containing protein</fullName>
    </recommendedName>
</protein>
<evidence type="ECO:0000256" key="1">
    <source>
        <dbReference type="SAM" id="MobiDB-lite"/>
    </source>
</evidence>
<dbReference type="InParanoid" id="A0A194XTC9"/>
<evidence type="ECO:0000256" key="2">
    <source>
        <dbReference type="SAM" id="Phobius"/>
    </source>
</evidence>
<dbReference type="GeneID" id="28828964"/>
<keyword evidence="2" id="KW-1133">Transmembrane helix</keyword>
<keyword evidence="2" id="KW-0812">Transmembrane</keyword>
<keyword evidence="4" id="KW-1185">Reference proteome</keyword>
<dbReference type="AlphaFoldDB" id="A0A194XTC9"/>
<evidence type="ECO:0000313" key="3">
    <source>
        <dbReference type="EMBL" id="KUJ23401.1"/>
    </source>
</evidence>
<organism evidence="3 4">
    <name type="scientific">Mollisia scopiformis</name>
    <name type="common">Conifer needle endophyte fungus</name>
    <name type="synonym">Phialocephala scopiformis</name>
    <dbReference type="NCBI Taxonomy" id="149040"/>
    <lineage>
        <taxon>Eukaryota</taxon>
        <taxon>Fungi</taxon>
        <taxon>Dikarya</taxon>
        <taxon>Ascomycota</taxon>
        <taxon>Pezizomycotina</taxon>
        <taxon>Leotiomycetes</taxon>
        <taxon>Helotiales</taxon>
        <taxon>Mollisiaceae</taxon>
        <taxon>Mollisia</taxon>
    </lineage>
</organism>
<sequence>MYTIASTSIVNSLTTFVACCPSSYTFYGTQYETLDPIFQCASSVSIGQTLKFDIVTDIDVFVTNTTVNKDIYFSVYAVPINGYVFADATTSTSQSKTSTAGAIVPQTPTIPQTSTPLPATTSISTLNVNSSTSGLSTGAKIGICVGTSLAVLGFCGLIVAFFLIRRSKNSIRQHERGSLMETRALTPELPDSETIRRKPVASQRASATTTATQTTSPRAPDTIWEDPDASNEGEQVQQEGVHEMGATLQVPFSDSNA</sequence>
<dbReference type="Proteomes" id="UP000070700">
    <property type="component" value="Unassembled WGS sequence"/>
</dbReference>
<dbReference type="KEGG" id="psco:LY89DRAFT_728152"/>
<proteinExistence type="predicted"/>
<reference evidence="3 4" key="1">
    <citation type="submission" date="2015-10" db="EMBL/GenBank/DDBJ databases">
        <title>Full genome of DAOMC 229536 Phialocephala scopiformis, a fungal endophyte of spruce producing the potent anti-insectan compound rugulosin.</title>
        <authorList>
            <consortium name="DOE Joint Genome Institute"/>
            <person name="Walker A.K."/>
            <person name="Frasz S.L."/>
            <person name="Seifert K.A."/>
            <person name="Miller J.D."/>
            <person name="Mondo S.J."/>
            <person name="Labutti K."/>
            <person name="Lipzen A."/>
            <person name="Dockter R."/>
            <person name="Kennedy M."/>
            <person name="Grigoriev I.V."/>
            <person name="Spatafora J.W."/>
        </authorList>
    </citation>
    <scope>NUCLEOTIDE SEQUENCE [LARGE SCALE GENOMIC DNA]</scope>
    <source>
        <strain evidence="3 4">CBS 120377</strain>
    </source>
</reference>
<evidence type="ECO:0008006" key="5">
    <source>
        <dbReference type="Google" id="ProtNLM"/>
    </source>
</evidence>
<dbReference type="RefSeq" id="XP_018077756.1">
    <property type="nucleotide sequence ID" value="XM_018219238.1"/>
</dbReference>
<feature type="transmembrane region" description="Helical" evidence="2">
    <location>
        <begin position="139"/>
        <end position="164"/>
    </location>
</feature>
<name>A0A194XTC9_MOLSC</name>
<gene>
    <name evidence="3" type="ORF">LY89DRAFT_728152</name>
</gene>
<dbReference type="OrthoDB" id="4497263at2759"/>
<evidence type="ECO:0000313" key="4">
    <source>
        <dbReference type="Proteomes" id="UP000070700"/>
    </source>
</evidence>
<feature type="compositionally biased region" description="Low complexity" evidence="1">
    <location>
        <begin position="201"/>
        <end position="220"/>
    </location>
</feature>
<dbReference type="STRING" id="149040.A0A194XTC9"/>
<feature type="region of interest" description="Disordered" evidence="1">
    <location>
        <begin position="182"/>
        <end position="257"/>
    </location>
</feature>
<keyword evidence="2" id="KW-0472">Membrane</keyword>